<dbReference type="AlphaFoldDB" id="A0A1I6SJU1"/>
<dbReference type="SUPFAM" id="SSF159941">
    <property type="entry name" value="MM3350-like"/>
    <property type="match status" value="1"/>
</dbReference>
<feature type="domain" description="Plasmid pRiA4b Orf3-like" evidence="1">
    <location>
        <begin position="4"/>
        <end position="67"/>
    </location>
</feature>
<reference evidence="3 4" key="1">
    <citation type="submission" date="2016-10" db="EMBL/GenBank/DDBJ databases">
        <authorList>
            <person name="de Groot N.N."/>
        </authorList>
    </citation>
    <scope>NUCLEOTIDE SEQUENCE [LARGE SCALE GENOMIC DNA]</scope>
    <source>
        <strain evidence="3 4">DSM 17074</strain>
    </source>
</reference>
<protein>
    <submittedName>
        <fullName evidence="3">PRiA4b ORF-3-like protein</fullName>
    </submittedName>
</protein>
<proteinExistence type="predicted"/>
<gene>
    <name evidence="2" type="ORF">HMI01_10350</name>
    <name evidence="3" type="ORF">SAMN05421668_109107</name>
</gene>
<dbReference type="Gene3D" id="3.10.290.30">
    <property type="entry name" value="MM3350-like"/>
    <property type="match status" value="1"/>
</dbReference>
<dbReference type="RefSeq" id="WP_062322700.1">
    <property type="nucleotide sequence ID" value="NZ_BJWJ01000008.1"/>
</dbReference>
<dbReference type="InterPro" id="IPR024047">
    <property type="entry name" value="MM3350-like_sf"/>
</dbReference>
<evidence type="ECO:0000313" key="3">
    <source>
        <dbReference type="EMBL" id="SFS77203.1"/>
    </source>
</evidence>
<evidence type="ECO:0000259" key="1">
    <source>
        <dbReference type="Pfam" id="PF07929"/>
    </source>
</evidence>
<name>A0A1I6SJU1_9BACI</name>
<evidence type="ECO:0000313" key="2">
    <source>
        <dbReference type="EMBL" id="GEM04047.1"/>
    </source>
</evidence>
<keyword evidence="5" id="KW-1185">Reference proteome</keyword>
<reference evidence="2 5" key="2">
    <citation type="submission" date="2019-07" db="EMBL/GenBank/DDBJ databases">
        <title>Whole genome shotgun sequence of Halolactibacillus miurensis NBRC 100873.</title>
        <authorList>
            <person name="Hosoyama A."/>
            <person name="Uohara A."/>
            <person name="Ohji S."/>
            <person name="Ichikawa N."/>
        </authorList>
    </citation>
    <scope>NUCLEOTIDE SEQUENCE [LARGE SCALE GENOMIC DNA]</scope>
    <source>
        <strain evidence="2 5">NBRC 100873</strain>
    </source>
</reference>
<dbReference type="InterPro" id="IPR012912">
    <property type="entry name" value="Plasmid_pRiA4b_Orf3-like"/>
</dbReference>
<dbReference type="EMBL" id="FPAI01000009">
    <property type="protein sequence ID" value="SFS77203.1"/>
    <property type="molecule type" value="Genomic_DNA"/>
</dbReference>
<dbReference type="Proteomes" id="UP000199139">
    <property type="component" value="Unassembled WGS sequence"/>
</dbReference>
<accession>A0A1I6SJU1</accession>
<dbReference type="EMBL" id="BJWJ01000008">
    <property type="protein sequence ID" value="GEM04047.1"/>
    <property type="molecule type" value="Genomic_DNA"/>
</dbReference>
<evidence type="ECO:0000313" key="5">
    <source>
        <dbReference type="Proteomes" id="UP000321773"/>
    </source>
</evidence>
<evidence type="ECO:0000313" key="4">
    <source>
        <dbReference type="Proteomes" id="UP000199139"/>
    </source>
</evidence>
<sequence>MRGFIVSLSINDTDPLVYRQIILPERTTFNRLHDTIQTVTNFLSGYPYPYRHFHSFDLSEENQVVTNDEERYLDHKDYVNYPPLKL</sequence>
<dbReference type="STRING" id="306541.SAMN05421668_109107"/>
<dbReference type="Pfam" id="PF07929">
    <property type="entry name" value="PRiA4_ORF3"/>
    <property type="match status" value="1"/>
</dbReference>
<dbReference type="Proteomes" id="UP000321773">
    <property type="component" value="Unassembled WGS sequence"/>
</dbReference>
<organism evidence="3 4">
    <name type="scientific">Halolactibacillus miurensis</name>
    <dbReference type="NCBI Taxonomy" id="306541"/>
    <lineage>
        <taxon>Bacteria</taxon>
        <taxon>Bacillati</taxon>
        <taxon>Bacillota</taxon>
        <taxon>Bacilli</taxon>
        <taxon>Bacillales</taxon>
        <taxon>Bacillaceae</taxon>
        <taxon>Halolactibacillus</taxon>
    </lineage>
</organism>
<dbReference type="OrthoDB" id="9801392at2"/>